<sequence length="321" mass="35797">MGTPTTLFRTVWAAERQLINRHPTYHRVGHDGWPDKEVVRFRSSQNLGFAGQDIVRMTSRRNDDGAVLHDLLIDVMGLTGARGALPACFTERVLEQVREKSPATRDFLDLFNHRLISLFYRSWEKTQPAVQQERTGEDDFTRILKALTGCEQSWQLYYGAAFARRSRSASTLRSLLEDITGMSVQIRTLRGEWAPLADEDQSQLPDASQPMGQHARLGSAMLGSRVWMADKGLDVVFSPKSQSALVSVLPGGAFSNTVSAITQRLVSGHMRVRYRLSARAAHLTHTVLGRQGRLGADSFIGARPESSRMVEVSFKPSQGKD</sequence>
<dbReference type="Pfam" id="PF06996">
    <property type="entry name" value="T6SS_TssG"/>
    <property type="match status" value="1"/>
</dbReference>
<protein>
    <submittedName>
        <fullName evidence="1">Type VI secretion system baseplate subunit TssG</fullName>
    </submittedName>
</protein>
<dbReference type="AlphaFoldDB" id="A0A2T1KP38"/>
<name>A0A2T1KP38_9GAMM</name>
<dbReference type="InterPro" id="IPR010732">
    <property type="entry name" value="T6SS_TssG-like"/>
</dbReference>
<dbReference type="NCBIfam" id="TIGR03347">
    <property type="entry name" value="VI_chp_1"/>
    <property type="match status" value="1"/>
</dbReference>
<reference evidence="1 2" key="1">
    <citation type="submission" date="2018-03" db="EMBL/GenBank/DDBJ databases">
        <title>Marinobacter brunus sp. nov., a marine bacterium of Gamma-proteobacteria isolated from the surface seawater of the South China Sea.</title>
        <authorList>
            <person name="Cheng H."/>
            <person name="Wu Y.-H."/>
            <person name="Xamxidin M."/>
            <person name="Xu X.-W."/>
        </authorList>
    </citation>
    <scope>NUCLEOTIDE SEQUENCE [LARGE SCALE GENOMIC DNA]</scope>
    <source>
        <strain evidence="1 2">NH169-3</strain>
    </source>
</reference>
<dbReference type="RefSeq" id="WP_106761660.1">
    <property type="nucleotide sequence ID" value="NZ_PXNP01000020.1"/>
</dbReference>
<gene>
    <name evidence="1" type="primary">tssG</name>
    <name evidence="1" type="ORF">C7H09_05805</name>
</gene>
<dbReference type="PANTHER" id="PTHR35564:SF4">
    <property type="entry name" value="CYTOPLASMIC PROTEIN"/>
    <property type="match status" value="1"/>
</dbReference>
<organism evidence="1 2">
    <name type="scientific">Marinobacter fuscus</name>
    <dbReference type="NCBI Taxonomy" id="2109942"/>
    <lineage>
        <taxon>Bacteria</taxon>
        <taxon>Pseudomonadati</taxon>
        <taxon>Pseudomonadota</taxon>
        <taxon>Gammaproteobacteria</taxon>
        <taxon>Pseudomonadales</taxon>
        <taxon>Marinobacteraceae</taxon>
        <taxon>Marinobacter</taxon>
    </lineage>
</organism>
<keyword evidence="2" id="KW-1185">Reference proteome</keyword>
<evidence type="ECO:0000313" key="1">
    <source>
        <dbReference type="EMBL" id="PSF11874.1"/>
    </source>
</evidence>
<dbReference type="Proteomes" id="UP000239866">
    <property type="component" value="Unassembled WGS sequence"/>
</dbReference>
<accession>A0A2T1KP38</accession>
<comment type="caution">
    <text evidence="1">The sequence shown here is derived from an EMBL/GenBank/DDBJ whole genome shotgun (WGS) entry which is preliminary data.</text>
</comment>
<proteinExistence type="predicted"/>
<evidence type="ECO:0000313" key="2">
    <source>
        <dbReference type="Proteomes" id="UP000239866"/>
    </source>
</evidence>
<dbReference type="EMBL" id="PXNP01000020">
    <property type="protein sequence ID" value="PSF11874.1"/>
    <property type="molecule type" value="Genomic_DNA"/>
</dbReference>
<dbReference type="PANTHER" id="PTHR35564">
    <property type="match status" value="1"/>
</dbReference>
<dbReference type="OrthoDB" id="1523296at2"/>